<dbReference type="OMA" id="HYREGIA"/>
<dbReference type="InterPro" id="IPR028246">
    <property type="entry name" value="CATSPERG"/>
</dbReference>
<feature type="compositionally biased region" description="Basic residues" evidence="1">
    <location>
        <begin position="303"/>
        <end position="312"/>
    </location>
</feature>
<dbReference type="EnsemblMetazoa" id="XM_030999322">
    <property type="protein sequence ID" value="XP_030855182"/>
    <property type="gene ID" value="LOC583623"/>
</dbReference>
<dbReference type="InParanoid" id="A0A7M7PQZ8"/>
<name>A0A7M7PQZ8_STRPU</name>
<feature type="compositionally biased region" description="Polar residues" evidence="1">
    <location>
        <begin position="313"/>
        <end position="323"/>
    </location>
</feature>
<dbReference type="GO" id="GO:0036128">
    <property type="term" value="C:CatSper complex"/>
    <property type="evidence" value="ECO:0007669"/>
    <property type="project" value="InterPro"/>
</dbReference>
<reference evidence="5" key="1">
    <citation type="submission" date="2015-02" db="EMBL/GenBank/DDBJ databases">
        <title>Genome sequencing for Strongylocentrotus purpuratus.</title>
        <authorList>
            <person name="Murali S."/>
            <person name="Liu Y."/>
            <person name="Vee V."/>
            <person name="English A."/>
            <person name="Wang M."/>
            <person name="Skinner E."/>
            <person name="Han Y."/>
            <person name="Muzny D.M."/>
            <person name="Worley K.C."/>
            <person name="Gibbs R.A."/>
        </authorList>
    </citation>
    <scope>NUCLEOTIDE SEQUENCE</scope>
</reference>
<dbReference type="PANTHER" id="PTHR14327">
    <property type="entry name" value="CATION CHANNEL SPERM-ASSOCIATED PROTEIN SUBUNIT GAMMA"/>
    <property type="match status" value="1"/>
</dbReference>
<dbReference type="GO" id="GO:0097228">
    <property type="term" value="C:sperm principal piece"/>
    <property type="evidence" value="ECO:0007669"/>
    <property type="project" value="InterPro"/>
</dbReference>
<keyword evidence="2" id="KW-0472">Membrane</keyword>
<protein>
    <recommendedName>
        <fullName evidence="3">CATSPERG C-terminal domain-containing protein</fullName>
    </recommendedName>
</protein>
<evidence type="ECO:0000259" key="3">
    <source>
        <dbReference type="Pfam" id="PF22846"/>
    </source>
</evidence>
<keyword evidence="2" id="KW-1133">Transmembrane helix</keyword>
<accession>A0A7M7PQZ8</accession>
<evidence type="ECO:0000256" key="1">
    <source>
        <dbReference type="SAM" id="MobiDB-lite"/>
    </source>
</evidence>
<sequence length="323" mass="37007">MDIMLGCPPGRKLVFDLQLSIDVLQTTFYYDCPIVKENRPCLHYHDAFRPMFKVVDFTTGEASLFEGLYTLTVLGGSHSSEEDIVLFTPEEQQRYNNLDISGSRILQPVKVESIINDSIPVYSLHNNTIKWVCKGGSPCSDVPPSKLLRSPEYYFLIEMSNHGVDTDSTYCQYDLQFVVHVHGMDIGSKSAVLIVVWSFVVTILVVCLFIVCNYKERRLWNRLKASCTRRDRTRRVVPVSSDSSEEIELEVHYREGIAHRPIGLSTTSTVIERLVKNDEDYYGFPLDEYDELEYTGNMDSSRHRTNSLHHRSVSSNILDRSKT</sequence>
<dbReference type="KEGG" id="spu:583623"/>
<evidence type="ECO:0000313" key="4">
    <source>
        <dbReference type="EnsemblMetazoa" id="XP_030855182"/>
    </source>
</evidence>
<evidence type="ECO:0000313" key="5">
    <source>
        <dbReference type="Proteomes" id="UP000007110"/>
    </source>
</evidence>
<dbReference type="Proteomes" id="UP000007110">
    <property type="component" value="Unassembled WGS sequence"/>
</dbReference>
<organism evidence="4 5">
    <name type="scientific">Strongylocentrotus purpuratus</name>
    <name type="common">Purple sea urchin</name>
    <dbReference type="NCBI Taxonomy" id="7668"/>
    <lineage>
        <taxon>Eukaryota</taxon>
        <taxon>Metazoa</taxon>
        <taxon>Echinodermata</taxon>
        <taxon>Eleutherozoa</taxon>
        <taxon>Echinozoa</taxon>
        <taxon>Echinoidea</taxon>
        <taxon>Euechinoidea</taxon>
        <taxon>Echinacea</taxon>
        <taxon>Camarodonta</taxon>
        <taxon>Echinidea</taxon>
        <taxon>Strongylocentrotidae</taxon>
        <taxon>Strongylocentrotus</taxon>
    </lineage>
</organism>
<evidence type="ECO:0000256" key="2">
    <source>
        <dbReference type="SAM" id="Phobius"/>
    </source>
</evidence>
<keyword evidence="2" id="KW-0812">Transmembrane</keyword>
<dbReference type="PANTHER" id="PTHR14327:SF1">
    <property type="entry name" value="CATION CHANNEL SPERM-ASSOCIATED AUXILIARY SUBUNIT GAMMA"/>
    <property type="match status" value="1"/>
</dbReference>
<feature type="domain" description="CATSPERG C-terminal" evidence="3">
    <location>
        <begin position="29"/>
        <end position="212"/>
    </location>
</feature>
<feature type="region of interest" description="Disordered" evidence="1">
    <location>
        <begin position="300"/>
        <end position="323"/>
    </location>
</feature>
<dbReference type="GeneID" id="583623"/>
<dbReference type="OrthoDB" id="10067721at2759"/>
<reference evidence="4" key="2">
    <citation type="submission" date="2021-01" db="UniProtKB">
        <authorList>
            <consortium name="EnsemblMetazoa"/>
        </authorList>
    </citation>
    <scope>IDENTIFICATION</scope>
</reference>
<proteinExistence type="predicted"/>
<feature type="transmembrane region" description="Helical" evidence="2">
    <location>
        <begin position="191"/>
        <end position="214"/>
    </location>
</feature>
<dbReference type="Pfam" id="PF22846">
    <property type="entry name" value="CATSPERG_C"/>
    <property type="match status" value="1"/>
</dbReference>
<dbReference type="InterPro" id="IPR053873">
    <property type="entry name" value="CATSPERG_C"/>
</dbReference>
<keyword evidence="5" id="KW-1185">Reference proteome</keyword>
<dbReference type="AlphaFoldDB" id="A0A7M7PQZ8"/>
<dbReference type="RefSeq" id="XP_030855182.1">
    <property type="nucleotide sequence ID" value="XM_030999322.1"/>
</dbReference>